<dbReference type="GO" id="GO:0005524">
    <property type="term" value="F:ATP binding"/>
    <property type="evidence" value="ECO:0007669"/>
    <property type="project" value="UniProtKB-KW"/>
</dbReference>
<sequence>MTRELEIVTVGRVGVDFYAEEPHASLAQARRFQKSVGGSPTNVAVAAARLGRRAAVFTKVGDDELGRYVRTALEREFGVDTRFVGTDPTLKTPIVVAALDPPENPRFVFYREPAAPDSTILPGEIDMDVVRRAPVLWVSAGALAAEPSRSTTRALLAERRRRRHTILDLDYRPSFWPSEDEARHEIGAAVDAATLAVGNRAECEIAVGTAHPDAAADALLARGVEIAIVKLGGDGVLVATGGGRRIVPPLPVDVVCGLGAGDAFGGALCHGLLSGSSPFEAAALANAAGALVASRLLCADAMPTEPELRELLEARRADC</sequence>
<dbReference type="RefSeq" id="WP_114794602.1">
    <property type="nucleotide sequence ID" value="NZ_QQZY01000001.1"/>
</dbReference>
<dbReference type="AlphaFoldDB" id="A0A7M2Z207"/>
<dbReference type="InterPro" id="IPR030830">
    <property type="entry name" value="Myo_inos_IolC"/>
</dbReference>
<evidence type="ECO:0000256" key="5">
    <source>
        <dbReference type="ARBA" id="ARBA00022840"/>
    </source>
</evidence>
<dbReference type="Gene3D" id="2.20.150.10">
    <property type="entry name" value="putative 5-dehydro-2- deoxygluconokinase"/>
    <property type="match status" value="1"/>
</dbReference>
<feature type="domain" description="Carbohydrate kinase PfkB" evidence="6">
    <location>
        <begin position="6"/>
        <end position="304"/>
    </location>
</feature>
<dbReference type="InterPro" id="IPR011611">
    <property type="entry name" value="PfkB_dom"/>
</dbReference>
<dbReference type="Proteomes" id="UP000254134">
    <property type="component" value="Unassembled WGS sequence"/>
</dbReference>
<dbReference type="InterPro" id="IPR029056">
    <property type="entry name" value="Ribokinase-like"/>
</dbReference>
<evidence type="ECO:0000259" key="6">
    <source>
        <dbReference type="Pfam" id="PF00294"/>
    </source>
</evidence>
<reference evidence="8" key="2">
    <citation type="journal article" date="2019" name="MicrobiologyOpen">
        <title>High-quality draft genome sequence of Gaiella occulta isolated from a 150 meter deep mineral water borehole and comparison with the genome sequences of other deep-branching lineages of the phylum Actinobacteria.</title>
        <authorList>
            <person name="Severino R."/>
            <person name="Froufe H.J.C."/>
            <person name="Barroso C."/>
            <person name="Albuquerque L."/>
            <person name="Lobo-da-Cunha A."/>
            <person name="da Costa M.S."/>
            <person name="Egas C."/>
        </authorList>
    </citation>
    <scope>NUCLEOTIDE SEQUENCE [LARGE SCALE GENOMIC DNA]</scope>
    <source>
        <strain evidence="8">F2-233</strain>
    </source>
</reference>
<dbReference type="SUPFAM" id="SSF53613">
    <property type="entry name" value="Ribokinase-like"/>
    <property type="match status" value="1"/>
</dbReference>
<organism evidence="7 8">
    <name type="scientific">Gaiella occulta</name>
    <dbReference type="NCBI Taxonomy" id="1002870"/>
    <lineage>
        <taxon>Bacteria</taxon>
        <taxon>Bacillati</taxon>
        <taxon>Actinomycetota</taxon>
        <taxon>Thermoleophilia</taxon>
        <taxon>Gaiellales</taxon>
        <taxon>Gaiellaceae</taxon>
        <taxon>Gaiella</taxon>
    </lineage>
</organism>
<dbReference type="PRINTS" id="PR00990">
    <property type="entry name" value="RIBOKINASE"/>
</dbReference>
<dbReference type="InterPro" id="IPR023314">
    <property type="entry name" value="Myo_inos_IolC-like_sf"/>
</dbReference>
<evidence type="ECO:0000256" key="3">
    <source>
        <dbReference type="ARBA" id="ARBA00022741"/>
    </source>
</evidence>
<evidence type="ECO:0000313" key="7">
    <source>
        <dbReference type="EMBL" id="RDI75703.1"/>
    </source>
</evidence>
<comment type="caution">
    <text evidence="7">The sequence shown here is derived from an EMBL/GenBank/DDBJ whole genome shotgun (WGS) entry which is preliminary data.</text>
</comment>
<dbReference type="GO" id="GO:0016301">
    <property type="term" value="F:kinase activity"/>
    <property type="evidence" value="ECO:0007669"/>
    <property type="project" value="UniProtKB-KW"/>
</dbReference>
<gene>
    <name evidence="7" type="ORF">Gocc_0122</name>
</gene>
<keyword evidence="5" id="KW-0067">ATP-binding</keyword>
<dbReference type="CDD" id="cd01166">
    <property type="entry name" value="KdgK"/>
    <property type="match status" value="1"/>
</dbReference>
<reference evidence="7 8" key="1">
    <citation type="submission" date="2018-07" db="EMBL/GenBank/DDBJ databases">
        <title>High-quality-draft genome sequence of Gaiella occulta.</title>
        <authorList>
            <person name="Severino R."/>
            <person name="Froufe H.J.C."/>
            <person name="Rainey F.A."/>
            <person name="Barroso C."/>
            <person name="Albuquerque L."/>
            <person name="Lobo-Da-Cunha A."/>
            <person name="Da Costa M.S."/>
            <person name="Egas C."/>
        </authorList>
    </citation>
    <scope>NUCLEOTIDE SEQUENCE [LARGE SCALE GENOMIC DNA]</scope>
    <source>
        <strain evidence="7 8">F2-233</strain>
    </source>
</reference>
<keyword evidence="3" id="KW-0547">Nucleotide-binding</keyword>
<accession>A0A7M2Z207</accession>
<dbReference type="PANTHER" id="PTHR43085:SF49">
    <property type="entry name" value="5-DEHYDRO-2-DEOXYGLUCONOKINASE"/>
    <property type="match status" value="1"/>
</dbReference>
<dbReference type="EMBL" id="QQZY01000001">
    <property type="protein sequence ID" value="RDI75703.1"/>
    <property type="molecule type" value="Genomic_DNA"/>
</dbReference>
<evidence type="ECO:0000313" key="8">
    <source>
        <dbReference type="Proteomes" id="UP000254134"/>
    </source>
</evidence>
<proteinExistence type="inferred from homology"/>
<dbReference type="InterPro" id="IPR050306">
    <property type="entry name" value="PfkB_Carbo_kinase"/>
</dbReference>
<comment type="similarity">
    <text evidence="1">Belongs to the carbohydrate kinase PfkB family.</text>
</comment>
<dbReference type="Gene3D" id="3.40.1190.20">
    <property type="match status" value="1"/>
</dbReference>
<evidence type="ECO:0000256" key="4">
    <source>
        <dbReference type="ARBA" id="ARBA00022777"/>
    </source>
</evidence>
<keyword evidence="2" id="KW-0808">Transferase</keyword>
<dbReference type="InterPro" id="IPR002139">
    <property type="entry name" value="Ribo/fructo_kinase"/>
</dbReference>
<dbReference type="NCBIfam" id="TIGR04382">
    <property type="entry name" value="myo_inos_iolC_N"/>
    <property type="match status" value="1"/>
</dbReference>
<evidence type="ECO:0000256" key="2">
    <source>
        <dbReference type="ARBA" id="ARBA00022679"/>
    </source>
</evidence>
<protein>
    <submittedName>
        <fullName evidence="7">Sugar kinases ribokinase family</fullName>
    </submittedName>
</protein>
<dbReference type="Pfam" id="PF00294">
    <property type="entry name" value="PfkB"/>
    <property type="match status" value="1"/>
</dbReference>
<dbReference type="OrthoDB" id="9792663at2"/>
<name>A0A7M2Z207_9ACTN</name>
<evidence type="ECO:0000256" key="1">
    <source>
        <dbReference type="ARBA" id="ARBA00010688"/>
    </source>
</evidence>
<dbReference type="PANTHER" id="PTHR43085">
    <property type="entry name" value="HEXOKINASE FAMILY MEMBER"/>
    <property type="match status" value="1"/>
</dbReference>
<keyword evidence="4 7" id="KW-0418">Kinase</keyword>
<keyword evidence="8" id="KW-1185">Reference proteome</keyword>